<evidence type="ECO:0000256" key="1">
    <source>
        <dbReference type="ARBA" id="ARBA00005820"/>
    </source>
</evidence>
<evidence type="ECO:0000313" key="5">
    <source>
        <dbReference type="EMBL" id="MBB5081542.1"/>
    </source>
</evidence>
<evidence type="ECO:0000256" key="3">
    <source>
        <dbReference type="PROSITE-ProRule" id="PRU01091"/>
    </source>
</evidence>
<dbReference type="CDD" id="cd15831">
    <property type="entry name" value="BTAD"/>
    <property type="match status" value="1"/>
</dbReference>
<dbReference type="InterPro" id="IPR049945">
    <property type="entry name" value="AAA_22"/>
</dbReference>
<comment type="similarity">
    <text evidence="1">Belongs to the AfsR/DnrI/RedD regulatory family.</text>
</comment>
<dbReference type="SUPFAM" id="SSF46894">
    <property type="entry name" value="C-terminal effector domain of the bipartite response regulators"/>
    <property type="match status" value="1"/>
</dbReference>
<evidence type="ECO:0000256" key="2">
    <source>
        <dbReference type="ARBA" id="ARBA00023125"/>
    </source>
</evidence>
<dbReference type="InterPro" id="IPR011990">
    <property type="entry name" value="TPR-like_helical_dom_sf"/>
</dbReference>
<protein>
    <submittedName>
        <fullName evidence="5">Putative ATPase</fullName>
    </submittedName>
</protein>
<dbReference type="InterPro" id="IPR016032">
    <property type="entry name" value="Sig_transdc_resp-reg_C-effctor"/>
</dbReference>
<dbReference type="SMART" id="SM00862">
    <property type="entry name" value="Trans_reg_C"/>
    <property type="match status" value="1"/>
</dbReference>
<dbReference type="PRINTS" id="PR00364">
    <property type="entry name" value="DISEASERSIST"/>
</dbReference>
<dbReference type="GO" id="GO:0016887">
    <property type="term" value="F:ATP hydrolysis activity"/>
    <property type="evidence" value="ECO:0007669"/>
    <property type="project" value="InterPro"/>
</dbReference>
<dbReference type="EMBL" id="JACHIN010000011">
    <property type="protein sequence ID" value="MBB5081542.1"/>
    <property type="molecule type" value="Genomic_DNA"/>
</dbReference>
<comment type="caution">
    <text evidence="5">The sequence shown here is derived from an EMBL/GenBank/DDBJ whole genome shotgun (WGS) entry which is preliminary data.</text>
</comment>
<feature type="DNA-binding region" description="OmpR/PhoB-type" evidence="3">
    <location>
        <begin position="1"/>
        <end position="88"/>
    </location>
</feature>
<dbReference type="PROSITE" id="PS51755">
    <property type="entry name" value="OMPR_PHOB"/>
    <property type="match status" value="1"/>
</dbReference>
<dbReference type="Proteomes" id="UP000568380">
    <property type="component" value="Unassembled WGS sequence"/>
</dbReference>
<dbReference type="GO" id="GO:0006355">
    <property type="term" value="P:regulation of DNA-templated transcription"/>
    <property type="evidence" value="ECO:0007669"/>
    <property type="project" value="InterPro"/>
</dbReference>
<dbReference type="SMART" id="SM01043">
    <property type="entry name" value="BTAD"/>
    <property type="match status" value="1"/>
</dbReference>
<accession>A0A7W8A8F4</accession>
<dbReference type="Gene3D" id="1.25.40.10">
    <property type="entry name" value="Tetratricopeptide repeat domain"/>
    <property type="match status" value="2"/>
</dbReference>
<name>A0A7W8A8F4_9ACTN</name>
<dbReference type="Gene3D" id="1.10.10.10">
    <property type="entry name" value="Winged helix-like DNA-binding domain superfamily/Winged helix DNA-binding domain"/>
    <property type="match status" value="1"/>
</dbReference>
<reference evidence="5 6" key="1">
    <citation type="submission" date="2020-08" db="EMBL/GenBank/DDBJ databases">
        <title>Genomic Encyclopedia of Type Strains, Phase IV (KMG-IV): sequencing the most valuable type-strain genomes for metagenomic binning, comparative biology and taxonomic classification.</title>
        <authorList>
            <person name="Goeker M."/>
        </authorList>
    </citation>
    <scope>NUCLEOTIDE SEQUENCE [LARGE SCALE GENOMIC DNA]</scope>
    <source>
        <strain evidence="5 6">DSM 45385</strain>
    </source>
</reference>
<dbReference type="InterPro" id="IPR001867">
    <property type="entry name" value="OmpR/PhoB-type_DNA-bd"/>
</dbReference>
<dbReference type="Pfam" id="PF13401">
    <property type="entry name" value="AAA_22"/>
    <property type="match status" value="1"/>
</dbReference>
<dbReference type="Pfam" id="PF03704">
    <property type="entry name" value="BTAD"/>
    <property type="match status" value="1"/>
</dbReference>
<dbReference type="SUPFAM" id="SSF48452">
    <property type="entry name" value="TPR-like"/>
    <property type="match status" value="2"/>
</dbReference>
<dbReference type="SUPFAM" id="SSF52540">
    <property type="entry name" value="P-loop containing nucleoside triphosphate hydrolases"/>
    <property type="match status" value="1"/>
</dbReference>
<proteinExistence type="inferred from homology"/>
<dbReference type="PANTHER" id="PTHR47691:SF3">
    <property type="entry name" value="HTH-TYPE TRANSCRIPTIONAL REGULATOR RV0890C-RELATED"/>
    <property type="match status" value="1"/>
</dbReference>
<dbReference type="GO" id="GO:0003677">
    <property type="term" value="F:DNA binding"/>
    <property type="evidence" value="ECO:0007669"/>
    <property type="project" value="UniProtKB-UniRule"/>
</dbReference>
<dbReference type="AlphaFoldDB" id="A0A7W8A8F4"/>
<keyword evidence="6" id="KW-1185">Reference proteome</keyword>
<gene>
    <name evidence="5" type="ORF">HNR40_007037</name>
</gene>
<keyword evidence="2 3" id="KW-0238">DNA-binding</keyword>
<feature type="domain" description="OmpR/PhoB-type" evidence="4">
    <location>
        <begin position="1"/>
        <end position="88"/>
    </location>
</feature>
<sequence length="996" mass="105068">MRVGVLGPLEVTDGGEKVEVGGARLRALLIRLALNAGNVVAVEALTGALWPQDGPADPVHSLHSLVSRLRRALPVAVLQVPGGYRLDLPPDAVDALRFERLAREGRQALREDHPEPAAERLRAALALWRGEALTDVAETPYALAAAARLHELRLAATEDRIAAELRLPGDHSPLVAELEEHLAAHPLRERLRALLIETLHATGRRAEALAAFESFRVRLAEELGADPGPELKGLHLALLRAERPVRGNLRTPLSSFVGRVEEQAHLVRQLHERRLVTLLGPGGVGKSRLATRAASELSAEFPGGAWLVELASVTDPAALPQTIVTTLGLTGQGRPGDPMGRLADALPASPTLIVLDNCEHLIDAAARLVEDLLGRCPQLRVLATSREPLGLLGESLSPLAPLPAADGVRLLADRAAAVRPGFTLGEEDRAATARICARLDGLPLAIELAAARLRYSTVEQVAAGLGDRFLTLTGGSRTALPRHRTLRAVVSWSWDLLSHEERAAVERLAVFPGSFTPEAAARVSGWAAVEDFADRSLLQFVPGSRYLMLETIREYGLERLAESGRLAAARAAHAAYFAELAEHAEPLLRGSGQLAWVRRLRADRDDLLAAVRFAADSGDAATALRLGAGLRLFWTIAEDPGEAAALLRGVLDVAPHPGVAGAYLLNLVLAADGGRAKGEADGLLALAAGCGEPATRAMIEALVALITGDAATGLAAIDAGLPGSGAWDRGVLWFVRSFLDGSLGDMEAMRTDLGQAAAAFRACGELWGQAIALSYLAFARTTLGEFEEGAAALEESIGLARDLGTGDGRRVWLAMVRSHTGQTATARAELLDVLGGNPPAHQLGLAHVQLANLARYEGDLDTAGRHLAEAAVSRDPLFLLARAELAVARGEEAGPDLAEAFALAVESWDMPLVAMAAVAVASSLQATDASAAAGVLGAAHALRGGPDARHPDVERLARALRAELGEPAYHAAYEHARRLDRAVAIARVKTALAHPG</sequence>
<dbReference type="PANTHER" id="PTHR47691">
    <property type="entry name" value="REGULATOR-RELATED"/>
    <property type="match status" value="1"/>
</dbReference>
<dbReference type="InterPro" id="IPR005158">
    <property type="entry name" value="BTAD"/>
</dbReference>
<dbReference type="InterPro" id="IPR027417">
    <property type="entry name" value="P-loop_NTPase"/>
</dbReference>
<dbReference type="RefSeq" id="WP_184969020.1">
    <property type="nucleotide sequence ID" value="NZ_JACHIN010000011.1"/>
</dbReference>
<evidence type="ECO:0000259" key="4">
    <source>
        <dbReference type="PROSITE" id="PS51755"/>
    </source>
</evidence>
<dbReference type="GO" id="GO:0000160">
    <property type="term" value="P:phosphorelay signal transduction system"/>
    <property type="evidence" value="ECO:0007669"/>
    <property type="project" value="InterPro"/>
</dbReference>
<organism evidence="5 6">
    <name type="scientific">Nonomuraea endophytica</name>
    <dbReference type="NCBI Taxonomy" id="714136"/>
    <lineage>
        <taxon>Bacteria</taxon>
        <taxon>Bacillati</taxon>
        <taxon>Actinomycetota</taxon>
        <taxon>Actinomycetes</taxon>
        <taxon>Streptosporangiales</taxon>
        <taxon>Streptosporangiaceae</taxon>
        <taxon>Nonomuraea</taxon>
    </lineage>
</organism>
<dbReference type="InterPro" id="IPR036388">
    <property type="entry name" value="WH-like_DNA-bd_sf"/>
</dbReference>
<evidence type="ECO:0000313" key="6">
    <source>
        <dbReference type="Proteomes" id="UP000568380"/>
    </source>
</evidence>